<reference evidence="3" key="1">
    <citation type="submission" date="2019-02" db="EMBL/GenBank/DDBJ databases">
        <authorList>
            <person name="Gruber-Vodicka R. H."/>
            <person name="Seah K. B. B."/>
        </authorList>
    </citation>
    <scope>NUCLEOTIDE SEQUENCE</scope>
    <source>
        <strain evidence="3">BECK_BY7</strain>
        <strain evidence="2">BECK_M7</strain>
    </source>
</reference>
<dbReference type="Gene3D" id="3.40.50.720">
    <property type="entry name" value="NAD(P)-binding Rossmann-like Domain"/>
    <property type="match status" value="1"/>
</dbReference>
<proteinExistence type="predicted"/>
<dbReference type="InterPro" id="IPR011032">
    <property type="entry name" value="GroES-like_sf"/>
</dbReference>
<evidence type="ECO:0000313" key="3">
    <source>
        <dbReference type="EMBL" id="VFK19093.1"/>
    </source>
</evidence>
<protein>
    <submittedName>
        <fullName evidence="3">Threonine dehydrogenase</fullName>
    </submittedName>
</protein>
<dbReference type="EMBL" id="CAADFF010000052">
    <property type="protein sequence ID" value="VFJ94023.1"/>
    <property type="molecule type" value="Genomic_DNA"/>
</dbReference>
<name>A0A450WPV6_9GAMM</name>
<dbReference type="AlphaFoldDB" id="A0A450WPV6"/>
<sequence length="408" mass="46072">MKAYVIDNKQHTVNLKQVEKPTIKNGELLLKNLKWSICRTDVSQVRNELGEDASGKVPGHEILARIEESRDPRFDAGDYVVYMGATDFGGGAEYKAIRFVLPNDPIRGKEFSVTDWFWTTRNFYDVPGAAVIKINPANSKLRRYGSLLEPLCCVLRALEKYPPNAGDNAIILGAGCIGMLALQCMKKLYGVDRVAILDIDEKKLQRVNDVYKEYGESIETFCIKEPSEEQRTTLLPDLKQHPKKLIDYPLEHYTALLGEQNKELDDLIQKTKGAFGNYLFEALPPLPEDQQFPHTRFLGADLLAPNSRYVHFSADAIEEKTKFFWPLLAKGLTLHSAGFDQRCYPMPRTALVLQKACAYVEADIISPEKLVTSEIHFDDERAVQKAFSDYGTGEHMWKTVVTISDSDG</sequence>
<evidence type="ECO:0000313" key="2">
    <source>
        <dbReference type="EMBL" id="VFJ94023.1"/>
    </source>
</evidence>
<accession>A0A450WPV6</accession>
<dbReference type="SUPFAM" id="SSF51735">
    <property type="entry name" value="NAD(P)-binding Rossmann-fold domains"/>
    <property type="match status" value="1"/>
</dbReference>
<dbReference type="Gene3D" id="3.90.180.10">
    <property type="entry name" value="Medium-chain alcohol dehydrogenases, catalytic domain"/>
    <property type="match status" value="1"/>
</dbReference>
<organism evidence="3">
    <name type="scientific">Candidatus Kentrum sp. LFY</name>
    <dbReference type="NCBI Taxonomy" id="2126342"/>
    <lineage>
        <taxon>Bacteria</taxon>
        <taxon>Pseudomonadati</taxon>
        <taxon>Pseudomonadota</taxon>
        <taxon>Gammaproteobacteria</taxon>
        <taxon>Candidatus Kentrum</taxon>
    </lineage>
</organism>
<dbReference type="PANTHER" id="PTHR43401:SF2">
    <property type="entry name" value="L-THREONINE 3-DEHYDROGENASE"/>
    <property type="match status" value="1"/>
</dbReference>
<dbReference type="InterPro" id="IPR036291">
    <property type="entry name" value="NAD(P)-bd_dom_sf"/>
</dbReference>
<dbReference type="GO" id="GO:0016491">
    <property type="term" value="F:oxidoreductase activity"/>
    <property type="evidence" value="ECO:0007669"/>
    <property type="project" value="UniProtKB-KW"/>
</dbReference>
<dbReference type="PANTHER" id="PTHR43401">
    <property type="entry name" value="L-THREONINE 3-DEHYDROGENASE"/>
    <property type="match status" value="1"/>
</dbReference>
<dbReference type="SUPFAM" id="SSF50129">
    <property type="entry name" value="GroES-like"/>
    <property type="match status" value="1"/>
</dbReference>
<evidence type="ECO:0000256" key="1">
    <source>
        <dbReference type="ARBA" id="ARBA00023002"/>
    </source>
</evidence>
<gene>
    <name evidence="2" type="ORF">BECKLFY1418B_GA0070995_105216</name>
    <name evidence="3" type="ORF">BECKLFY1418C_GA0070996_10539</name>
</gene>
<dbReference type="InterPro" id="IPR050129">
    <property type="entry name" value="Zn_alcohol_dh"/>
</dbReference>
<dbReference type="EMBL" id="CAADFN010000053">
    <property type="protein sequence ID" value="VFK19093.1"/>
    <property type="molecule type" value="Genomic_DNA"/>
</dbReference>
<keyword evidence="1" id="KW-0560">Oxidoreductase</keyword>